<dbReference type="InterPro" id="IPR043129">
    <property type="entry name" value="ATPase_NBD"/>
</dbReference>
<organism evidence="5 6">
    <name type="scientific">Chaetoceros tenuissimus</name>
    <dbReference type="NCBI Taxonomy" id="426638"/>
    <lineage>
        <taxon>Eukaryota</taxon>
        <taxon>Sar</taxon>
        <taxon>Stramenopiles</taxon>
        <taxon>Ochrophyta</taxon>
        <taxon>Bacillariophyta</taxon>
        <taxon>Coscinodiscophyceae</taxon>
        <taxon>Chaetocerotophycidae</taxon>
        <taxon>Chaetocerotales</taxon>
        <taxon>Chaetocerotaceae</taxon>
        <taxon>Chaetoceros</taxon>
    </lineage>
</organism>
<proteinExistence type="inferred from homology"/>
<reference evidence="5 6" key="1">
    <citation type="journal article" date="2021" name="Sci. Rep.">
        <title>The genome of the diatom Chaetoceros tenuissimus carries an ancient integrated fragment of an extant virus.</title>
        <authorList>
            <person name="Hongo Y."/>
            <person name="Kimura K."/>
            <person name="Takaki Y."/>
            <person name="Yoshida Y."/>
            <person name="Baba S."/>
            <person name="Kobayashi G."/>
            <person name="Nagasaki K."/>
            <person name="Hano T."/>
            <person name="Tomaru Y."/>
        </authorList>
    </citation>
    <scope>NUCLEOTIDE SEQUENCE [LARGE SCALE GENOMIC DNA]</scope>
    <source>
        <strain evidence="5 6">NIES-3715</strain>
    </source>
</reference>
<keyword evidence="6" id="KW-1185">Reference proteome</keyword>
<accession>A0AAD3D6U4</accession>
<dbReference type="GO" id="GO:0005524">
    <property type="term" value="F:ATP binding"/>
    <property type="evidence" value="ECO:0007669"/>
    <property type="project" value="UniProtKB-KW"/>
</dbReference>
<dbReference type="InterPro" id="IPR013126">
    <property type="entry name" value="Hsp_70_fam"/>
</dbReference>
<dbReference type="PANTHER" id="PTHR19375">
    <property type="entry name" value="HEAT SHOCK PROTEIN 70KDA"/>
    <property type="match status" value="1"/>
</dbReference>
<keyword evidence="2 3" id="KW-0067">ATP-binding</keyword>
<dbReference type="Gene3D" id="3.90.640.10">
    <property type="entry name" value="Actin, Chain A, domain 4"/>
    <property type="match status" value="1"/>
</dbReference>
<keyword evidence="4" id="KW-0812">Transmembrane</keyword>
<feature type="transmembrane region" description="Helical" evidence="4">
    <location>
        <begin position="609"/>
        <end position="629"/>
    </location>
</feature>
<gene>
    <name evidence="5" type="ORF">CTEN210_15389</name>
</gene>
<dbReference type="SUPFAM" id="SSF53067">
    <property type="entry name" value="Actin-like ATPase domain"/>
    <property type="match status" value="2"/>
</dbReference>
<keyword evidence="4" id="KW-0472">Membrane</keyword>
<comment type="caution">
    <text evidence="5">The sequence shown here is derived from an EMBL/GenBank/DDBJ whole genome shotgun (WGS) entry which is preliminary data.</text>
</comment>
<dbReference type="PROSITE" id="PS00297">
    <property type="entry name" value="HSP70_1"/>
    <property type="match status" value="1"/>
</dbReference>
<dbReference type="GO" id="GO:0140662">
    <property type="term" value="F:ATP-dependent protein folding chaperone"/>
    <property type="evidence" value="ECO:0007669"/>
    <property type="project" value="InterPro"/>
</dbReference>
<dbReference type="PRINTS" id="PR00301">
    <property type="entry name" value="HEATSHOCK70"/>
</dbReference>
<dbReference type="AlphaFoldDB" id="A0AAD3D6U4"/>
<dbReference type="Proteomes" id="UP001054902">
    <property type="component" value="Unassembled WGS sequence"/>
</dbReference>
<evidence type="ECO:0000313" key="6">
    <source>
        <dbReference type="Proteomes" id="UP001054902"/>
    </source>
</evidence>
<protein>
    <submittedName>
        <fullName evidence="5">Uncharacterized protein</fullName>
    </submittedName>
</protein>
<evidence type="ECO:0000313" key="5">
    <source>
        <dbReference type="EMBL" id="GFH58913.1"/>
    </source>
</evidence>
<sequence length="639" mass="71249">MENAPSKGTKGIWIGVDLGTTNSTAAFYSPSKSKAKLIRLRAQFARKNHKLGRILPSAVKFVDGEVDAIGISALEQTKSDEKDETIDQVILTSVKRIWGMDPKQIRDELKSDPKFLECCPFETKIDDNVMIKVGTGKDDYVSPIDVAKILLTTIREEAESYFEREKEIAVGMETIQSEESIGSNHRVLNCVISVPAHFSRRRREAIVSVAREAGFKGHVSTIVESTAAAIAYGLFTSPVNNQEGNQRRIMVFDMGGGTTDVTICKMVQKDTDQDPSFQVLLTAGEKRLGGDDMDMKLVEYAIESLASKGKENYKITHDLRISCRKAKEELCGDGKDELPASKTEIQMDDQFVEISQEKFDELITDIVERASDLVDNALVQCECDASSIDEVILVGGATRTPPIRTMLQTKFKNELCYAIDPYAAVAQGAAIQAAIDSKLVPKHVLRNALMLDALPHPIGVLVGEGDNEQYVPILERGMTLPAMHYATFRLDDVRQKGVTIIAVEDVDEDLPLERIGEFTFLLHRLSDEEYIGLEKTGGRTVDIGMTVETSGKFIVSIFDENDPEHLKKKERYQEWKRNQNGTENEKKVYSLGKTVDKTRKSQSFAIEEVLLICACFTVFFIYVAVKMFFPNSEETSSIF</sequence>
<evidence type="ECO:0000256" key="4">
    <source>
        <dbReference type="SAM" id="Phobius"/>
    </source>
</evidence>
<keyword evidence="4" id="KW-1133">Transmembrane helix</keyword>
<evidence type="ECO:0000256" key="2">
    <source>
        <dbReference type="ARBA" id="ARBA00022840"/>
    </source>
</evidence>
<evidence type="ECO:0000256" key="1">
    <source>
        <dbReference type="ARBA" id="ARBA00022741"/>
    </source>
</evidence>
<dbReference type="InterPro" id="IPR018181">
    <property type="entry name" value="Heat_shock_70_CS"/>
</dbReference>
<name>A0AAD3D6U4_9STRA</name>
<comment type="similarity">
    <text evidence="3">Belongs to the heat shock protein 70 family.</text>
</comment>
<dbReference type="EMBL" id="BLLK01000062">
    <property type="protein sequence ID" value="GFH58913.1"/>
    <property type="molecule type" value="Genomic_DNA"/>
</dbReference>
<dbReference type="Pfam" id="PF00012">
    <property type="entry name" value="HSP70"/>
    <property type="match status" value="1"/>
</dbReference>
<evidence type="ECO:0000256" key="3">
    <source>
        <dbReference type="RuleBase" id="RU003322"/>
    </source>
</evidence>
<dbReference type="Gene3D" id="3.30.420.40">
    <property type="match status" value="2"/>
</dbReference>
<keyword evidence="1 3" id="KW-0547">Nucleotide-binding</keyword>